<dbReference type="GO" id="GO:0005681">
    <property type="term" value="C:spliceosomal complex"/>
    <property type="evidence" value="ECO:0007669"/>
    <property type="project" value="UniProtKB-KW"/>
</dbReference>
<dbReference type="OrthoDB" id="2196406at2759"/>
<keyword evidence="3" id="KW-0507">mRNA processing</keyword>
<proteinExistence type="inferred from homology"/>
<dbReference type="GO" id="GO:0003729">
    <property type="term" value="F:mRNA binding"/>
    <property type="evidence" value="ECO:0007669"/>
    <property type="project" value="InterPro"/>
</dbReference>
<dbReference type="RefSeq" id="XP_013237708.1">
    <property type="nucleotide sequence ID" value="XM_013382254.1"/>
</dbReference>
<dbReference type="GeneID" id="25259843"/>
<dbReference type="GO" id="GO:0000245">
    <property type="term" value="P:spliceosomal complex assembly"/>
    <property type="evidence" value="ECO:0007669"/>
    <property type="project" value="InterPro"/>
</dbReference>
<dbReference type="HOGENOM" id="CLU_002242_0_1_1"/>
<feature type="domain" description="Splicing factor 3B subunit 1" evidence="9">
    <location>
        <begin position="236"/>
        <end position="364"/>
    </location>
</feature>
<evidence type="ECO:0000256" key="5">
    <source>
        <dbReference type="ARBA" id="ARBA00022737"/>
    </source>
</evidence>
<evidence type="ECO:0000256" key="8">
    <source>
        <dbReference type="SAM" id="MobiDB-lite"/>
    </source>
</evidence>
<protein>
    <submittedName>
        <fullName evidence="11">Subunit 1 of splicing factor 3B</fullName>
    </submittedName>
</protein>
<keyword evidence="12" id="KW-1185">Reference proteome</keyword>
<evidence type="ECO:0000256" key="7">
    <source>
        <dbReference type="ARBA" id="ARBA00023242"/>
    </source>
</evidence>
<comment type="caution">
    <text evidence="11">The sequence shown here is derived from an EMBL/GenBank/DDBJ whole genome shotgun (WGS) entry which is preliminary data.</text>
</comment>
<dbReference type="FunFam" id="1.25.10.10:FF:000088">
    <property type="entry name" value="Splicing factor 3b, subunit 1"/>
    <property type="match status" value="1"/>
</dbReference>
<dbReference type="VEuPathDB" id="MicrosporidiaDB:DI09_3p430"/>
<evidence type="ECO:0000259" key="10">
    <source>
        <dbReference type="Pfam" id="PF22646"/>
    </source>
</evidence>
<dbReference type="Proteomes" id="UP000029725">
    <property type="component" value="Unassembled WGS sequence"/>
</dbReference>
<evidence type="ECO:0000256" key="6">
    <source>
        <dbReference type="ARBA" id="ARBA00023187"/>
    </source>
</evidence>
<reference evidence="11 12" key="1">
    <citation type="submission" date="2014-04" db="EMBL/GenBank/DDBJ databases">
        <title>A new species of microsporidia sheds light on the evolution of extreme parasitism.</title>
        <authorList>
            <person name="Haag K.L."/>
            <person name="James T.Y."/>
            <person name="Larsson R."/>
            <person name="Schaer T.M."/>
            <person name="Refardt D."/>
            <person name="Pombert J.-F."/>
            <person name="Ebert D."/>
        </authorList>
    </citation>
    <scope>NUCLEOTIDE SEQUENCE [LARGE SCALE GENOMIC DNA]</scope>
    <source>
        <strain evidence="11 12">UGP3</strain>
        <tissue evidence="11">Spores</tissue>
    </source>
</reference>
<dbReference type="SUPFAM" id="SSF48371">
    <property type="entry name" value="ARM repeat"/>
    <property type="match status" value="1"/>
</dbReference>
<feature type="compositionally biased region" description="Low complexity" evidence="8">
    <location>
        <begin position="212"/>
        <end position="229"/>
    </location>
</feature>
<evidence type="ECO:0000256" key="4">
    <source>
        <dbReference type="ARBA" id="ARBA00022728"/>
    </source>
</evidence>
<comment type="similarity">
    <text evidence="2">Belongs to the SF3B1 family.</text>
</comment>
<evidence type="ECO:0000256" key="3">
    <source>
        <dbReference type="ARBA" id="ARBA00022664"/>
    </source>
</evidence>
<feature type="compositionally biased region" description="Polar residues" evidence="8">
    <location>
        <begin position="200"/>
        <end position="211"/>
    </location>
</feature>
<accession>A0A098VUB4</accession>
<feature type="domain" description="Phosphatase PP2A regulatory subunit A/Splicing factor 3B subunit 1-like HEAT repeat" evidence="10">
    <location>
        <begin position="1052"/>
        <end position="1124"/>
    </location>
</feature>
<dbReference type="InterPro" id="IPR011989">
    <property type="entry name" value="ARM-like"/>
</dbReference>
<sequence>MPFPDDAHPEAVDDELMRIRAKRAALSSAAMLPEIVQVSSDSLEEELYVETIEETNDTYTSDQPHHMGDELRQISHEKIIAKREDEYHSRRRLRTLSPSRADPFSKIRHNADEQRSYADVLAEGKLAREQASLVRELRGSYRQRQQDVLEHSTMHFEGDITRPAKRQWEMSPSSVVAAVPTEETPVNSSEWEDDELRAPDSQSGKAFSSGETPLSASGTPLSLTSTPLSSVSSTYSRLTRWDATPALSEGMGTTPVRGNNWAAGATPLAASLAPGEETPLRSDVGEETPMRVLGRMSASVSTISQLNMAARNAFLSDDELDVILPSTGYLIVDMPASYEAKRHPHTESMHRKSPAAELGLFALGGESSSFMADGGWGTDSTGLGSGLPPMKPDDYQHFGALLGAMDRTGEEVSSLTLVEIRELKLLRLLLKLKNGTPPMRKIAQRQIVERAREFGPALLFDKILPLLMSPSLEDGERHLLVKLIDRILFRLEDGVRPFVHKILVVVEPLLIDTERATRAEGRELISNLAKAAGLATMIGAMRPDIDHPDEYVRNCTARALAVVAMALGIPALLPFLAAVSASQRGGWEAPHTGIRTVQHIAAMAGCGVLPHLRELVSCASAGLVLSAASEKNRLSDGDRDSSVSGPPAKVRTASALALAALAEASAPHGIEAFEGVLRPLWLTIRQARGRALAAMLKAIGAIIPLMTEEYASYYARELIPVVVREMATPDDDLRRTVISVVRQMAEIPGALGSALLHSKILDPFFKHLWTRRLSVDRRTVFLVVEGALAIAKRVGAGPVTKLLLPALKDEAGSFRRMALELLERLVRAHVPVGCLQAAGADAEPTRSVALLVDSLLFALQHEDEEEEERDGLSRVARAMGVALGACGAWIRPHLGGEISSMLLWRLNNKSARIRQQAADVIAELAPLWIACSEDAALQRLAGVLFEYLGEEFPTVLGSIIRALHAIVKALGTSRMHPPIKDLLPRLTPILKNRHEKVQLHCIELVGRIAGSAAEAVSPREWMRICWELLETLHAHRRAIRRAAILSFGHIAKAIGPQDVLSTLLANLRVQERQSRVYTTIAIAIVSEVCAPFTVLPALMAEYRVPELNVQNGVLKSISFLFEYVGEVGIDYLYAVTPLLVDALMDRDHVHRQTAAAAVRHVALGSVGLGCEDALLHLLNNVWPNIFEQSPHVIMAVVDALEGLSLALGPATVFLYLAQGLFHPARRVRQAAWRVYNMLYVLGQEALVPLFPSHGDVLDAQRYGRDHLYLVL</sequence>
<dbReference type="InterPro" id="IPR038737">
    <property type="entry name" value="SF3b_su1-like"/>
</dbReference>
<keyword evidence="6" id="KW-0508">mRNA splicing</keyword>
<organism evidence="11 12">
    <name type="scientific">Mitosporidium daphniae</name>
    <dbReference type="NCBI Taxonomy" id="1485682"/>
    <lineage>
        <taxon>Eukaryota</taxon>
        <taxon>Fungi</taxon>
        <taxon>Fungi incertae sedis</taxon>
        <taxon>Microsporidia</taxon>
        <taxon>Mitosporidium</taxon>
    </lineage>
</organism>
<dbReference type="Pfam" id="PF22646">
    <property type="entry name" value="PPP2R1A-like_HEAT"/>
    <property type="match status" value="1"/>
</dbReference>
<dbReference type="Gene3D" id="1.25.10.10">
    <property type="entry name" value="Leucine-rich Repeat Variant"/>
    <property type="match status" value="3"/>
</dbReference>
<keyword evidence="5" id="KW-0677">Repeat</keyword>
<evidence type="ECO:0000313" key="12">
    <source>
        <dbReference type="Proteomes" id="UP000029725"/>
    </source>
</evidence>
<dbReference type="Pfam" id="PF08920">
    <property type="entry name" value="SF3b1"/>
    <property type="match status" value="1"/>
</dbReference>
<keyword evidence="4" id="KW-0747">Spliceosome</keyword>
<dbReference type="PANTHER" id="PTHR12097">
    <property type="entry name" value="SPLICING FACTOR 3B, SUBUNIT 1-RELATED"/>
    <property type="match status" value="1"/>
</dbReference>
<dbReference type="InterPro" id="IPR016024">
    <property type="entry name" value="ARM-type_fold"/>
</dbReference>
<feature type="region of interest" description="Disordered" evidence="8">
    <location>
        <begin position="161"/>
        <end position="229"/>
    </location>
</feature>
<evidence type="ECO:0000256" key="1">
    <source>
        <dbReference type="ARBA" id="ARBA00004123"/>
    </source>
</evidence>
<name>A0A098VUB4_9MICR</name>
<dbReference type="InterPro" id="IPR015016">
    <property type="entry name" value="SF3b_su1"/>
</dbReference>
<evidence type="ECO:0000256" key="2">
    <source>
        <dbReference type="ARBA" id="ARBA00005754"/>
    </source>
</evidence>
<dbReference type="InterPro" id="IPR054573">
    <property type="entry name" value="PP2A/SF3B1-like_HEAT"/>
</dbReference>
<evidence type="ECO:0000313" key="11">
    <source>
        <dbReference type="EMBL" id="KGG51281.1"/>
    </source>
</evidence>
<dbReference type="EMBL" id="JMKJ01000333">
    <property type="protein sequence ID" value="KGG51281.1"/>
    <property type="molecule type" value="Genomic_DNA"/>
</dbReference>
<dbReference type="AlphaFoldDB" id="A0A098VUB4"/>
<gene>
    <name evidence="11" type="ORF">DI09_3p430</name>
</gene>
<comment type="subcellular location">
    <subcellularLocation>
        <location evidence="1">Nucleus</location>
    </subcellularLocation>
</comment>
<evidence type="ECO:0000259" key="9">
    <source>
        <dbReference type="Pfam" id="PF08920"/>
    </source>
</evidence>
<keyword evidence="7" id="KW-0539">Nucleus</keyword>